<comment type="caution">
    <text evidence="12">The sequence shown here is derived from an EMBL/GenBank/DDBJ whole genome shotgun (WGS) entry which is preliminary data.</text>
</comment>
<dbReference type="PANTHER" id="PTHR13832:SF803">
    <property type="entry name" value="PROTEIN PHOSPHATASE 1G"/>
    <property type="match status" value="1"/>
</dbReference>
<evidence type="ECO:0000256" key="5">
    <source>
        <dbReference type="ARBA" id="ARBA00022801"/>
    </source>
</evidence>
<dbReference type="Pfam" id="PF00481">
    <property type="entry name" value="PP2C"/>
    <property type="match status" value="2"/>
</dbReference>
<keyword evidence="8" id="KW-0464">Manganese</keyword>
<dbReference type="CDD" id="cd00143">
    <property type="entry name" value="PP2Cc"/>
    <property type="match status" value="1"/>
</dbReference>
<evidence type="ECO:0000256" key="7">
    <source>
        <dbReference type="ARBA" id="ARBA00022912"/>
    </source>
</evidence>
<sequence>MVAAPATSPSQLPVEVHCHGGPIFRSAVAETQGLRPSYEDAYAITSEGQTVYFWVFDGHRGDCASRFAAELFGSKEFSPSDDKLPSDRRIRRAFRTVDSRLRDHLCQVKSGNAGSTAVGALAARNRDGTYSAKLVNCGDSRCVVIHAPGENKMSRAAIQVKLPRSLESFCEAPETNWSQDASWLPDWPAVVETIDHKPSLWFERARIEAAGGTVCGGRTARLDGNLAVSRSLGDFDFKCNDGRPAAEQKVSCLPDIYEVSGLPEGTLLLLACDGLWDAISSEEAAQFVHERLRYNPPMELDEIAQELIDFSLEAKTRDNVTVLLAQLGYSQDSSEGEAD</sequence>
<comment type="cofactor">
    <cofactor evidence="1">
        <name>Mn(2+)</name>
        <dbReference type="ChEBI" id="CHEBI:29035"/>
    </cofactor>
</comment>
<reference evidence="12" key="1">
    <citation type="submission" date="2023-08" db="EMBL/GenBank/DDBJ databases">
        <authorList>
            <person name="Chen Y."/>
            <person name="Shah S."/>
            <person name="Dougan E. K."/>
            <person name="Thang M."/>
            <person name="Chan C."/>
        </authorList>
    </citation>
    <scope>NUCLEOTIDE SEQUENCE</scope>
</reference>
<dbReference type="InterPro" id="IPR001932">
    <property type="entry name" value="PPM-type_phosphatase-like_dom"/>
</dbReference>
<gene>
    <name evidence="12" type="ORF">EVOR1521_LOCUS4442</name>
</gene>
<dbReference type="AlphaFoldDB" id="A0AA36MP15"/>
<comment type="similarity">
    <text evidence="2">Belongs to the PP2C family.</text>
</comment>
<evidence type="ECO:0000313" key="12">
    <source>
        <dbReference type="EMBL" id="CAJ1375075.1"/>
    </source>
</evidence>
<comment type="catalytic activity">
    <reaction evidence="10">
        <text>O-phospho-L-threonyl-[protein] + H2O = L-threonyl-[protein] + phosphate</text>
        <dbReference type="Rhea" id="RHEA:47004"/>
        <dbReference type="Rhea" id="RHEA-COMP:11060"/>
        <dbReference type="Rhea" id="RHEA-COMP:11605"/>
        <dbReference type="ChEBI" id="CHEBI:15377"/>
        <dbReference type="ChEBI" id="CHEBI:30013"/>
        <dbReference type="ChEBI" id="CHEBI:43474"/>
        <dbReference type="ChEBI" id="CHEBI:61977"/>
        <dbReference type="EC" id="3.1.3.16"/>
    </reaction>
</comment>
<evidence type="ECO:0000256" key="10">
    <source>
        <dbReference type="ARBA" id="ARBA00048336"/>
    </source>
</evidence>
<proteinExistence type="inferred from homology"/>
<dbReference type="PROSITE" id="PS51746">
    <property type="entry name" value="PPM_2"/>
    <property type="match status" value="1"/>
</dbReference>
<evidence type="ECO:0000259" key="11">
    <source>
        <dbReference type="PROSITE" id="PS51746"/>
    </source>
</evidence>
<keyword evidence="6" id="KW-0460">Magnesium</keyword>
<comment type="catalytic activity">
    <reaction evidence="9">
        <text>O-phospho-L-seryl-[protein] + H2O = L-seryl-[protein] + phosphate</text>
        <dbReference type="Rhea" id="RHEA:20629"/>
        <dbReference type="Rhea" id="RHEA-COMP:9863"/>
        <dbReference type="Rhea" id="RHEA-COMP:11604"/>
        <dbReference type="ChEBI" id="CHEBI:15377"/>
        <dbReference type="ChEBI" id="CHEBI:29999"/>
        <dbReference type="ChEBI" id="CHEBI:43474"/>
        <dbReference type="ChEBI" id="CHEBI:83421"/>
        <dbReference type="EC" id="3.1.3.16"/>
    </reaction>
</comment>
<keyword evidence="4" id="KW-0479">Metal-binding</keyword>
<evidence type="ECO:0000256" key="2">
    <source>
        <dbReference type="ARBA" id="ARBA00006702"/>
    </source>
</evidence>
<keyword evidence="5" id="KW-0378">Hydrolase</keyword>
<name>A0AA36MP15_9DINO</name>
<evidence type="ECO:0000256" key="3">
    <source>
        <dbReference type="ARBA" id="ARBA00013081"/>
    </source>
</evidence>
<keyword evidence="7" id="KW-0904">Protein phosphatase</keyword>
<dbReference type="GO" id="GO:0046872">
    <property type="term" value="F:metal ion binding"/>
    <property type="evidence" value="ECO:0007669"/>
    <property type="project" value="UniProtKB-KW"/>
</dbReference>
<dbReference type="InterPro" id="IPR036457">
    <property type="entry name" value="PPM-type-like_dom_sf"/>
</dbReference>
<dbReference type="SMART" id="SM00332">
    <property type="entry name" value="PP2Cc"/>
    <property type="match status" value="1"/>
</dbReference>
<protein>
    <recommendedName>
        <fullName evidence="3">protein-serine/threonine phosphatase</fullName>
        <ecNumber evidence="3">3.1.3.16</ecNumber>
    </recommendedName>
</protein>
<evidence type="ECO:0000256" key="9">
    <source>
        <dbReference type="ARBA" id="ARBA00047761"/>
    </source>
</evidence>
<dbReference type="GO" id="GO:0004722">
    <property type="term" value="F:protein serine/threonine phosphatase activity"/>
    <property type="evidence" value="ECO:0007669"/>
    <property type="project" value="UniProtKB-EC"/>
</dbReference>
<evidence type="ECO:0000256" key="1">
    <source>
        <dbReference type="ARBA" id="ARBA00001936"/>
    </source>
</evidence>
<dbReference type="PANTHER" id="PTHR13832">
    <property type="entry name" value="PROTEIN PHOSPHATASE 2C"/>
    <property type="match status" value="1"/>
</dbReference>
<accession>A0AA36MP15</accession>
<evidence type="ECO:0000256" key="4">
    <source>
        <dbReference type="ARBA" id="ARBA00022723"/>
    </source>
</evidence>
<dbReference type="EC" id="3.1.3.16" evidence="3"/>
<evidence type="ECO:0000256" key="8">
    <source>
        <dbReference type="ARBA" id="ARBA00023211"/>
    </source>
</evidence>
<organism evidence="12 13">
    <name type="scientific">Effrenium voratum</name>
    <dbReference type="NCBI Taxonomy" id="2562239"/>
    <lineage>
        <taxon>Eukaryota</taxon>
        <taxon>Sar</taxon>
        <taxon>Alveolata</taxon>
        <taxon>Dinophyceae</taxon>
        <taxon>Suessiales</taxon>
        <taxon>Symbiodiniaceae</taxon>
        <taxon>Effrenium</taxon>
    </lineage>
</organism>
<dbReference type="Proteomes" id="UP001178507">
    <property type="component" value="Unassembled WGS sequence"/>
</dbReference>
<dbReference type="Gene3D" id="3.60.40.10">
    <property type="entry name" value="PPM-type phosphatase domain"/>
    <property type="match status" value="1"/>
</dbReference>
<dbReference type="InterPro" id="IPR015655">
    <property type="entry name" value="PP2C"/>
</dbReference>
<evidence type="ECO:0000313" key="13">
    <source>
        <dbReference type="Proteomes" id="UP001178507"/>
    </source>
</evidence>
<dbReference type="SUPFAM" id="SSF81606">
    <property type="entry name" value="PP2C-like"/>
    <property type="match status" value="1"/>
</dbReference>
<evidence type="ECO:0000256" key="6">
    <source>
        <dbReference type="ARBA" id="ARBA00022842"/>
    </source>
</evidence>
<feature type="domain" description="PPM-type phosphatase" evidence="11">
    <location>
        <begin position="25"/>
        <end position="327"/>
    </location>
</feature>
<dbReference type="EMBL" id="CAUJNA010000299">
    <property type="protein sequence ID" value="CAJ1375075.1"/>
    <property type="molecule type" value="Genomic_DNA"/>
</dbReference>
<keyword evidence="13" id="KW-1185">Reference proteome</keyword>